<gene>
    <name evidence="3" type="ORF">SAMN04489714_1484</name>
</gene>
<dbReference type="PANTHER" id="PTHR41282">
    <property type="entry name" value="CONSERVED TRANSMEMBRANE PROTEIN-RELATED"/>
    <property type="match status" value="1"/>
</dbReference>
<dbReference type="EMBL" id="LT629792">
    <property type="protein sequence ID" value="SDT99345.1"/>
    <property type="molecule type" value="Genomic_DNA"/>
</dbReference>
<feature type="compositionally biased region" description="Low complexity" evidence="1">
    <location>
        <begin position="21"/>
        <end position="33"/>
    </location>
</feature>
<feature type="transmembrane region" description="Helical" evidence="2">
    <location>
        <begin position="254"/>
        <end position="279"/>
    </location>
</feature>
<dbReference type="RefSeq" id="WP_092648739.1">
    <property type="nucleotide sequence ID" value="NZ_LT629792.1"/>
</dbReference>
<dbReference type="Proteomes" id="UP000198976">
    <property type="component" value="Chromosome I"/>
</dbReference>
<keyword evidence="2" id="KW-0472">Membrane</keyword>
<keyword evidence="4" id="KW-1185">Reference proteome</keyword>
<protein>
    <submittedName>
        <fullName evidence="3">Uncharacterized membrane protein, YccA/Bax inhibitor family</fullName>
    </submittedName>
</protein>
<accession>A0ABY0V907</accession>
<feature type="transmembrane region" description="Helical" evidence="2">
    <location>
        <begin position="102"/>
        <end position="123"/>
    </location>
</feature>
<feature type="transmembrane region" description="Helical" evidence="2">
    <location>
        <begin position="161"/>
        <end position="178"/>
    </location>
</feature>
<sequence>MSNPVLKKLVKDETRSAQTTPAGYPGMPGYAPGNSGYTNYQSQQYADPYAHQAGAGASAGTATQQGYPRYPQQADQFEEFEQRYNQPSADAVDRGRLTIDDVIVKTGILFGILLVAAAGAWAVTRANPSMGLGLMFGGLAVGFVLALIISFSRSPKPGLTMVYAAAEGLALGGVSSVMEIVYPGIVLQAVVGTLSVFGVTLALYASGKVRYSSKMARFAMISLFGIITFSIVSFLLNITGVLDSSLRSITVMGIPLGVFIGVFCVFIGAICLIGDFEVAKVAVEQGAPSKFAWTCAFGLMVTLVWMYLEILRLLSYFRE</sequence>
<evidence type="ECO:0000256" key="2">
    <source>
        <dbReference type="SAM" id="Phobius"/>
    </source>
</evidence>
<name>A0ABY0V907_9ACTO</name>
<dbReference type="PANTHER" id="PTHR41282:SF1">
    <property type="entry name" value="CONSERVED TRANSMEMBRANE PROTEIN-RELATED"/>
    <property type="match status" value="1"/>
</dbReference>
<feature type="transmembrane region" description="Helical" evidence="2">
    <location>
        <begin position="218"/>
        <end position="242"/>
    </location>
</feature>
<feature type="transmembrane region" description="Helical" evidence="2">
    <location>
        <begin position="184"/>
        <end position="206"/>
    </location>
</feature>
<reference evidence="3 4" key="1">
    <citation type="submission" date="2016-10" db="EMBL/GenBank/DDBJ databases">
        <authorList>
            <person name="Varghese N."/>
            <person name="Submissions S."/>
        </authorList>
    </citation>
    <scope>NUCLEOTIDE SEQUENCE [LARGE SCALE GENOMIC DNA]</scope>
    <source>
        <strain evidence="3 4">DSM 9169</strain>
    </source>
</reference>
<feature type="region of interest" description="Disordered" evidence="1">
    <location>
        <begin position="11"/>
        <end position="35"/>
    </location>
</feature>
<evidence type="ECO:0000256" key="1">
    <source>
        <dbReference type="SAM" id="MobiDB-lite"/>
    </source>
</evidence>
<dbReference type="Pfam" id="PF12811">
    <property type="entry name" value="BaxI_1"/>
    <property type="match status" value="1"/>
</dbReference>
<evidence type="ECO:0000313" key="4">
    <source>
        <dbReference type="Proteomes" id="UP000198976"/>
    </source>
</evidence>
<evidence type="ECO:0000313" key="3">
    <source>
        <dbReference type="EMBL" id="SDT99345.1"/>
    </source>
</evidence>
<organism evidence="3 4">
    <name type="scientific">Schaalia radingae</name>
    <dbReference type="NCBI Taxonomy" id="131110"/>
    <lineage>
        <taxon>Bacteria</taxon>
        <taxon>Bacillati</taxon>
        <taxon>Actinomycetota</taxon>
        <taxon>Actinomycetes</taxon>
        <taxon>Actinomycetales</taxon>
        <taxon>Actinomycetaceae</taxon>
        <taxon>Schaalia</taxon>
    </lineage>
</organism>
<keyword evidence="2" id="KW-0812">Transmembrane</keyword>
<dbReference type="InterPro" id="IPR010539">
    <property type="entry name" value="BaxI_1-like"/>
</dbReference>
<proteinExistence type="predicted"/>
<feature type="transmembrane region" description="Helical" evidence="2">
    <location>
        <begin position="129"/>
        <end position="149"/>
    </location>
</feature>
<keyword evidence="2" id="KW-1133">Transmembrane helix</keyword>
<feature type="transmembrane region" description="Helical" evidence="2">
    <location>
        <begin position="291"/>
        <end position="308"/>
    </location>
</feature>